<sequence length="103" mass="11367">MSFTPPPDNTKVYLTLAIGASAGILIYTLRTNQLAHVGDNTHHLPHGGRYCDGNKRIHYNGPQTGFFHIPSFLPFAAAIALTVVIHILSCNRRRVCVRCSESH</sequence>
<gene>
    <name evidence="3" type="primary">ORF3</name>
</gene>
<dbReference type="Pfam" id="PF01307">
    <property type="entry name" value="Plant_vir_prot"/>
    <property type="match status" value="1"/>
</dbReference>
<feature type="transmembrane region" description="Helical" evidence="1">
    <location>
        <begin position="12"/>
        <end position="29"/>
    </location>
</feature>
<keyword evidence="1" id="KW-0812">Transmembrane</keyword>
<dbReference type="EMBL" id="MN059144">
    <property type="protein sequence ID" value="QED43325.1"/>
    <property type="molecule type" value="Genomic_RNA"/>
</dbReference>
<keyword evidence="1" id="KW-1133">Transmembrane helix</keyword>
<accession>A0A6M2YTM3</accession>
<dbReference type="InterPro" id="IPR001896">
    <property type="entry name" value="Plant_vir_prot"/>
</dbReference>
<name>A0A6M2YTM3_9VIRU</name>
<dbReference type="EMBL" id="MN059143">
    <property type="protein sequence ID" value="QED43319.1"/>
    <property type="molecule type" value="Genomic_RNA"/>
</dbReference>
<evidence type="ECO:0000313" key="3">
    <source>
        <dbReference type="EMBL" id="QED43325.1"/>
    </source>
</evidence>
<evidence type="ECO:0000313" key="2">
    <source>
        <dbReference type="EMBL" id="QED43319.1"/>
    </source>
</evidence>
<reference evidence="3" key="1">
    <citation type="submission" date="2019-06" db="EMBL/GenBank/DDBJ databases">
        <authorList>
            <person name="Jo Y."/>
            <person name="Cho W.K."/>
        </authorList>
    </citation>
    <scope>NUCLEOTIDE SEQUENCE</scope>
    <source>
        <strain evidence="2">G122-1</strain>
        <strain evidence="3">G122-2</strain>
    </source>
</reference>
<protein>
    <submittedName>
        <fullName evidence="3">TGB2</fullName>
    </submittedName>
</protein>
<proteinExistence type="predicted"/>
<organism evidence="3">
    <name type="scientific">Garlic virus C</name>
    <dbReference type="NCBI Taxonomy" id="12431"/>
    <lineage>
        <taxon>Viruses</taxon>
        <taxon>Riboviria</taxon>
        <taxon>Orthornavirae</taxon>
        <taxon>Kitrinoviricota</taxon>
        <taxon>Alsuviricetes</taxon>
        <taxon>Tymovirales</taxon>
        <taxon>Alphaflexiviridae</taxon>
        <taxon>Allexivirus</taxon>
        <taxon>Acarallexivirus</taxon>
        <taxon>Allexivirus chiallii</taxon>
    </lineage>
</organism>
<feature type="transmembrane region" description="Helical" evidence="1">
    <location>
        <begin position="66"/>
        <end position="88"/>
    </location>
</feature>
<evidence type="ECO:0000256" key="1">
    <source>
        <dbReference type="SAM" id="Phobius"/>
    </source>
</evidence>
<keyword evidence="1" id="KW-0472">Membrane</keyword>